<organism evidence="13 14">
    <name type="scientific">Saccharomyces cerevisiae (strain YJM789)</name>
    <name type="common">Baker's yeast</name>
    <dbReference type="NCBI Taxonomy" id="307796"/>
    <lineage>
        <taxon>Eukaryota</taxon>
        <taxon>Fungi</taxon>
        <taxon>Dikarya</taxon>
        <taxon>Ascomycota</taxon>
        <taxon>Saccharomycotina</taxon>
        <taxon>Saccharomycetes</taxon>
        <taxon>Saccharomycetales</taxon>
        <taxon>Saccharomycetaceae</taxon>
        <taxon>Saccharomyces</taxon>
    </lineage>
</organism>
<dbReference type="InterPro" id="IPR050236">
    <property type="entry name" value="Ser_Thr_kinase_AGC"/>
</dbReference>
<evidence type="ECO:0000256" key="6">
    <source>
        <dbReference type="ARBA" id="ARBA00022777"/>
    </source>
</evidence>
<dbReference type="PANTHER" id="PTHR24356">
    <property type="entry name" value="SERINE/THREONINE-PROTEIN KINASE"/>
    <property type="match status" value="1"/>
</dbReference>
<dbReference type="GO" id="GO:0035556">
    <property type="term" value="P:intracellular signal transduction"/>
    <property type="evidence" value="ECO:0007669"/>
    <property type="project" value="TreeGrafter"/>
</dbReference>
<dbReference type="OrthoDB" id="18472at2759"/>
<dbReference type="FunFam" id="1.10.510.10:FF:000319">
    <property type="entry name" value="Non-specific serine/threonine protein kinase"/>
    <property type="match status" value="1"/>
</dbReference>
<dbReference type="Gene3D" id="3.30.200.20">
    <property type="entry name" value="Phosphorylase Kinase, domain 1"/>
    <property type="match status" value="2"/>
</dbReference>
<dbReference type="SUPFAM" id="SSF56112">
    <property type="entry name" value="Protein kinase-like (PK-like)"/>
    <property type="match status" value="1"/>
</dbReference>
<dbReference type="GO" id="GO:0005935">
    <property type="term" value="C:cellular bud neck"/>
    <property type="evidence" value="ECO:0007669"/>
    <property type="project" value="UniProtKB-ARBA"/>
</dbReference>
<dbReference type="InterPro" id="IPR008271">
    <property type="entry name" value="Ser/Thr_kinase_AS"/>
</dbReference>
<comment type="catalytic activity">
    <reaction evidence="8">
        <text>L-threonyl-[protein] + ATP = O-phospho-L-threonyl-[protein] + ADP + H(+)</text>
        <dbReference type="Rhea" id="RHEA:46608"/>
        <dbReference type="Rhea" id="RHEA-COMP:11060"/>
        <dbReference type="Rhea" id="RHEA-COMP:11605"/>
        <dbReference type="ChEBI" id="CHEBI:15378"/>
        <dbReference type="ChEBI" id="CHEBI:30013"/>
        <dbReference type="ChEBI" id="CHEBI:30616"/>
        <dbReference type="ChEBI" id="CHEBI:61977"/>
        <dbReference type="ChEBI" id="CHEBI:456216"/>
        <dbReference type="EC" id="2.7.11.1"/>
    </reaction>
</comment>
<dbReference type="PROSITE" id="PS00108">
    <property type="entry name" value="PROTEIN_KINASE_ST"/>
    <property type="match status" value="1"/>
</dbReference>
<accession>A6ZV74</accession>
<comment type="caution">
    <text evidence="13">The sequence shown here is derived from an EMBL/GenBank/DDBJ whole genome shotgun (WGS) entry which is preliminary data.</text>
</comment>
<feature type="domain" description="Protein kinase" evidence="11">
    <location>
        <begin position="177"/>
        <end position="477"/>
    </location>
</feature>
<evidence type="ECO:0000313" key="14">
    <source>
        <dbReference type="Proteomes" id="UP000007060"/>
    </source>
</evidence>
<evidence type="ECO:0000256" key="8">
    <source>
        <dbReference type="ARBA" id="ARBA00047899"/>
    </source>
</evidence>
<dbReference type="GO" id="GO:0005524">
    <property type="term" value="F:ATP binding"/>
    <property type="evidence" value="ECO:0007669"/>
    <property type="project" value="UniProtKB-UniRule"/>
</dbReference>
<dbReference type="SMART" id="SM00220">
    <property type="entry name" value="S_TKc"/>
    <property type="match status" value="1"/>
</dbReference>
<dbReference type="FunFam" id="3.30.200.20:FF:000809">
    <property type="entry name" value="Ser/Thr Kinase"/>
    <property type="match status" value="1"/>
</dbReference>
<sequence length="572" mass="66174">MLSKSEKNVDLLAGNMSNLSFDGHGTPGGTGLFPNQNITKRRTRPAGINDSPSPVKPSFFPYEDTSNMDIDEVSQPDMDVSNSPKKLPPKFYERATSNKTQRVVSVCKMYFLEYYCDMFDYVISRRQRTKQVLEYLQQQSQLPNSDQIKLNEEWSSYLQREHQVLRKRRLKPKNRDFEMITQVGQGGYGQVYLARKKDTKEVCALKILNKKLLFKLNETKHVLTERDILTTTRSEWLVKLLYAFQDLQSLYLAMEFVPGGDFRTLLINTRCLKSGHARFYISEMFCAVNALHDLGYTHRDLKPENFLIDAKGHIKLTDFGLAAGTISNERIESMKIRLEKIKDLEFPAFTEKSIEDRRKMYNQLREKEINYANSMVGSPDYMALEVLEGKKYDFTVDYWSLGCMLFESLVGYTPFSGSSTNETYDNLRRWKQTLRRPRQSDGRAAFSDRTWDLITRLIADPINRLRSFEHVKRMSYFADINFSTLRSMIPPFTPQLDSETDAGYFDDFTSEADMAKYADVFKRQDKLTAMVDDSAVSSKLVGFTFRHRNGKQGSSGILFNGLEHSDPFSTFY</sequence>
<feature type="domain" description="AGC-kinase C-terminal" evidence="12">
    <location>
        <begin position="478"/>
        <end position="555"/>
    </location>
</feature>
<evidence type="ECO:0000256" key="2">
    <source>
        <dbReference type="ARBA" id="ARBA00022527"/>
    </source>
</evidence>
<dbReference type="SMART" id="SM00133">
    <property type="entry name" value="S_TK_X"/>
    <property type="match status" value="1"/>
</dbReference>
<dbReference type="GO" id="GO:0004674">
    <property type="term" value="F:protein serine/threonine kinase activity"/>
    <property type="evidence" value="ECO:0007669"/>
    <property type="project" value="UniProtKB-KW"/>
</dbReference>
<dbReference type="Pfam" id="PF00069">
    <property type="entry name" value="Pkinase"/>
    <property type="match status" value="2"/>
</dbReference>
<keyword evidence="4" id="KW-0808">Transferase</keyword>
<dbReference type="InterPro" id="IPR011009">
    <property type="entry name" value="Kinase-like_dom_sf"/>
</dbReference>
<evidence type="ECO:0000256" key="7">
    <source>
        <dbReference type="ARBA" id="ARBA00022840"/>
    </source>
</evidence>
<dbReference type="Proteomes" id="UP000007060">
    <property type="component" value="Unassembled WGS sequence"/>
</dbReference>
<dbReference type="PROSITE" id="PS51285">
    <property type="entry name" value="AGC_KINASE_CTER"/>
    <property type="match status" value="1"/>
</dbReference>
<dbReference type="AlphaFoldDB" id="A6ZV74"/>
<dbReference type="CDD" id="cd21776">
    <property type="entry name" value="MobB_Sid2p-like"/>
    <property type="match status" value="1"/>
</dbReference>
<dbReference type="Gene3D" id="1.10.510.10">
    <property type="entry name" value="Transferase(Phosphotransferase) domain 1"/>
    <property type="match status" value="2"/>
</dbReference>
<keyword evidence="7 10" id="KW-0067">ATP-binding</keyword>
<keyword evidence="2 13" id="KW-0723">Serine/threonine-protein kinase</keyword>
<evidence type="ECO:0000256" key="1">
    <source>
        <dbReference type="ARBA" id="ARBA00012513"/>
    </source>
</evidence>
<evidence type="ECO:0000259" key="11">
    <source>
        <dbReference type="PROSITE" id="PS50011"/>
    </source>
</evidence>
<gene>
    <name evidence="13" type="primary">DBF2</name>
    <name evidence="13" type="ORF">SCY_2307</name>
</gene>
<dbReference type="HOGENOM" id="CLU_000288_67_4_1"/>
<dbReference type="EMBL" id="AAFW02000102">
    <property type="protein sequence ID" value="EDN61682.1"/>
    <property type="molecule type" value="Genomic_DNA"/>
</dbReference>
<evidence type="ECO:0000256" key="3">
    <source>
        <dbReference type="ARBA" id="ARBA00022553"/>
    </source>
</evidence>
<dbReference type="PROSITE" id="PS00107">
    <property type="entry name" value="PROTEIN_KINASE_ATP"/>
    <property type="match status" value="1"/>
</dbReference>
<dbReference type="EC" id="2.7.11.1" evidence="1"/>
<name>A6ZV74_YEAS7</name>
<comment type="catalytic activity">
    <reaction evidence="9">
        <text>L-seryl-[protein] + ATP = O-phospho-L-seryl-[protein] + ADP + H(+)</text>
        <dbReference type="Rhea" id="RHEA:17989"/>
        <dbReference type="Rhea" id="RHEA-COMP:9863"/>
        <dbReference type="Rhea" id="RHEA-COMP:11604"/>
        <dbReference type="ChEBI" id="CHEBI:15378"/>
        <dbReference type="ChEBI" id="CHEBI:29999"/>
        <dbReference type="ChEBI" id="CHEBI:30616"/>
        <dbReference type="ChEBI" id="CHEBI:83421"/>
        <dbReference type="ChEBI" id="CHEBI:456216"/>
        <dbReference type="EC" id="2.7.11.1"/>
    </reaction>
</comment>
<evidence type="ECO:0000256" key="4">
    <source>
        <dbReference type="ARBA" id="ARBA00022679"/>
    </source>
</evidence>
<keyword evidence="6 13" id="KW-0418">Kinase</keyword>
<feature type="binding site" evidence="10">
    <location>
        <position position="206"/>
    </location>
    <ligand>
        <name>ATP</name>
        <dbReference type="ChEBI" id="CHEBI:30616"/>
    </ligand>
</feature>
<dbReference type="CDD" id="cd05600">
    <property type="entry name" value="STKc_Sid2p_like"/>
    <property type="match status" value="1"/>
</dbReference>
<evidence type="ECO:0000256" key="5">
    <source>
        <dbReference type="ARBA" id="ARBA00022741"/>
    </source>
</evidence>
<reference evidence="13 14" key="1">
    <citation type="journal article" date="2007" name="Proc. Natl. Acad. Sci. U.S.A.">
        <title>Genome sequencing and comparative analysis of Saccharomyces cerevisiae strain YJM789.</title>
        <authorList>
            <person name="Wei W."/>
            <person name="McCusker J.H."/>
            <person name="Hyman R.W."/>
            <person name="Jones T."/>
            <person name="Ning Y."/>
            <person name="Cao Z."/>
            <person name="Gu Z."/>
            <person name="Bruno D."/>
            <person name="Miranda M."/>
            <person name="Nguyen M."/>
            <person name="Wilhelmy J."/>
            <person name="Komp C."/>
            <person name="Tamse R."/>
            <person name="Wang X."/>
            <person name="Jia P."/>
            <person name="Luedi P."/>
            <person name="Oefner P.J."/>
            <person name="David L."/>
            <person name="Dietrich F.S."/>
            <person name="Li Y."/>
            <person name="Davis R.W."/>
            <person name="Steinmetz L.M."/>
        </authorList>
    </citation>
    <scope>NUCLEOTIDE SEQUENCE [LARGE SCALE GENOMIC DNA]</scope>
    <source>
        <strain evidence="13 14">YJM789</strain>
    </source>
</reference>
<keyword evidence="5 10" id="KW-0547">Nucleotide-binding</keyword>
<dbReference type="FunFam" id="1.10.510.10:FF:000141">
    <property type="entry name" value="Non-specific serine/threonine protein kinase"/>
    <property type="match status" value="1"/>
</dbReference>
<dbReference type="InterPro" id="IPR017892">
    <property type="entry name" value="Pkinase_C"/>
</dbReference>
<evidence type="ECO:0000259" key="12">
    <source>
        <dbReference type="PROSITE" id="PS51285"/>
    </source>
</evidence>
<dbReference type="GO" id="GO:0005816">
    <property type="term" value="C:spindle pole body"/>
    <property type="evidence" value="ECO:0007669"/>
    <property type="project" value="UniProtKB-ARBA"/>
</dbReference>
<protein>
    <recommendedName>
        <fullName evidence="1">non-specific serine/threonine protein kinase</fullName>
        <ecNumber evidence="1">2.7.11.1</ecNumber>
    </recommendedName>
</protein>
<evidence type="ECO:0000256" key="10">
    <source>
        <dbReference type="PROSITE-ProRule" id="PRU10141"/>
    </source>
</evidence>
<dbReference type="Pfam" id="PF00433">
    <property type="entry name" value="Pkinase_C"/>
    <property type="match status" value="1"/>
</dbReference>
<dbReference type="PANTHER" id="PTHR24356:SF417">
    <property type="entry name" value="CELL CYCLE PROTEIN KINASE DBF2-RELATED"/>
    <property type="match status" value="1"/>
</dbReference>
<evidence type="ECO:0000256" key="9">
    <source>
        <dbReference type="ARBA" id="ARBA00048679"/>
    </source>
</evidence>
<proteinExistence type="predicted"/>
<dbReference type="InterPro" id="IPR017441">
    <property type="entry name" value="Protein_kinase_ATP_BS"/>
</dbReference>
<dbReference type="InterPro" id="IPR000719">
    <property type="entry name" value="Prot_kinase_dom"/>
</dbReference>
<keyword evidence="3" id="KW-0597">Phosphoprotein</keyword>
<evidence type="ECO:0000313" key="13">
    <source>
        <dbReference type="EMBL" id="EDN61682.1"/>
    </source>
</evidence>
<dbReference type="PROSITE" id="PS50011">
    <property type="entry name" value="PROTEIN_KINASE_DOM"/>
    <property type="match status" value="1"/>
</dbReference>
<dbReference type="GO" id="GO:0000280">
    <property type="term" value="P:nuclear division"/>
    <property type="evidence" value="ECO:0007669"/>
    <property type="project" value="UniProtKB-ARBA"/>
</dbReference>
<dbReference type="InterPro" id="IPR000961">
    <property type="entry name" value="AGC-kinase_C"/>
</dbReference>